<comment type="caution">
    <text evidence="1">The sequence shown here is derived from an EMBL/GenBank/DDBJ whole genome shotgun (WGS) entry which is preliminary data.</text>
</comment>
<reference evidence="1" key="1">
    <citation type="submission" date="2020-10" db="EMBL/GenBank/DDBJ databases">
        <title>Diversity and distribution of actinomycetes associated with coral in the coast of Hainan.</title>
        <authorList>
            <person name="Li F."/>
        </authorList>
    </citation>
    <scope>NUCLEOTIDE SEQUENCE</scope>
    <source>
        <strain evidence="1">HNM0983</strain>
    </source>
</reference>
<sequence>MSGDSDTEGSQPSEAQSAGLQDFDVCNFFTPEDLAAVGVSGPGEPEDTVDFEPGCNFRGEAMDLTLFKAPEDPFDQYMSQGNFGEVNPFEVNGRKAAVGVTAGSEGQGICSTFLDAAGGTVIVTVTGDSRDSVDACGEAKKVAERIEPRLPA</sequence>
<proteinExistence type="predicted"/>
<name>A0A929BDR9_9PSEU</name>
<organism evidence="1 2">
    <name type="scientific">Saccharopolyspora montiporae</name>
    <dbReference type="NCBI Taxonomy" id="2781240"/>
    <lineage>
        <taxon>Bacteria</taxon>
        <taxon>Bacillati</taxon>
        <taxon>Actinomycetota</taxon>
        <taxon>Actinomycetes</taxon>
        <taxon>Pseudonocardiales</taxon>
        <taxon>Pseudonocardiaceae</taxon>
        <taxon>Saccharopolyspora</taxon>
    </lineage>
</organism>
<dbReference type="EMBL" id="JADEYC010000024">
    <property type="protein sequence ID" value="MBE9375738.1"/>
    <property type="molecule type" value="Genomic_DNA"/>
</dbReference>
<evidence type="ECO:0000313" key="1">
    <source>
        <dbReference type="EMBL" id="MBE9375738.1"/>
    </source>
</evidence>
<protein>
    <submittedName>
        <fullName evidence="1">DUF3558 domain-containing protein</fullName>
    </submittedName>
</protein>
<accession>A0A929BDR9</accession>
<gene>
    <name evidence="1" type="ORF">IQ251_14890</name>
</gene>
<dbReference type="Proteomes" id="UP000598360">
    <property type="component" value="Unassembled WGS sequence"/>
</dbReference>
<dbReference type="InterPro" id="IPR024520">
    <property type="entry name" value="DUF3558"/>
</dbReference>
<dbReference type="AlphaFoldDB" id="A0A929BDR9"/>
<evidence type="ECO:0000313" key="2">
    <source>
        <dbReference type="Proteomes" id="UP000598360"/>
    </source>
</evidence>
<keyword evidence="2" id="KW-1185">Reference proteome</keyword>
<dbReference type="Pfam" id="PF12079">
    <property type="entry name" value="DUF3558"/>
    <property type="match status" value="1"/>
</dbReference>